<keyword evidence="2" id="KW-1185">Reference proteome</keyword>
<proteinExistence type="predicted"/>
<gene>
    <name evidence="1" type="ORF">A8C32_16450</name>
</gene>
<dbReference type="STRING" id="1849968.A8C32_16450"/>
<protein>
    <submittedName>
        <fullName evidence="1">Uncharacterized protein</fullName>
    </submittedName>
</protein>
<dbReference type="AlphaFoldDB" id="A0A1E5T9J7"/>
<organism evidence="1 2">
    <name type="scientific">Flavivirga aquatica</name>
    <dbReference type="NCBI Taxonomy" id="1849968"/>
    <lineage>
        <taxon>Bacteria</taxon>
        <taxon>Pseudomonadati</taxon>
        <taxon>Bacteroidota</taxon>
        <taxon>Flavobacteriia</taxon>
        <taxon>Flavobacteriales</taxon>
        <taxon>Flavobacteriaceae</taxon>
        <taxon>Flavivirga</taxon>
    </lineage>
</organism>
<comment type="caution">
    <text evidence="1">The sequence shown here is derived from an EMBL/GenBank/DDBJ whole genome shotgun (WGS) entry which is preliminary data.</text>
</comment>
<evidence type="ECO:0000313" key="1">
    <source>
        <dbReference type="EMBL" id="OEK08044.1"/>
    </source>
</evidence>
<reference evidence="1 2" key="1">
    <citation type="submission" date="2016-05" db="EMBL/GenBank/DDBJ databases">
        <title>Draft Genome Sequence of Algibacter sp. Strain SK-16 Isolated from the Surface Water of Aburatsubo Inlet.</title>
        <authorList>
            <person name="Wong S.-K."/>
            <person name="Yoshizawa S."/>
            <person name="Nakajima Y."/>
            <person name="Ogura Y."/>
            <person name="Tetsuya H."/>
            <person name="Hamasaki K."/>
        </authorList>
    </citation>
    <scope>NUCLEOTIDE SEQUENCE [LARGE SCALE GENOMIC DNA]</scope>
    <source>
        <strain evidence="1 2">SK-16</strain>
    </source>
</reference>
<accession>A0A1E5T9J7</accession>
<dbReference type="OrthoDB" id="1144910at2"/>
<dbReference type="Proteomes" id="UP000095713">
    <property type="component" value="Unassembled WGS sequence"/>
</dbReference>
<dbReference type="EMBL" id="MDJD01000043">
    <property type="protein sequence ID" value="OEK08044.1"/>
    <property type="molecule type" value="Genomic_DNA"/>
</dbReference>
<name>A0A1E5T9J7_9FLAO</name>
<evidence type="ECO:0000313" key="2">
    <source>
        <dbReference type="Proteomes" id="UP000095713"/>
    </source>
</evidence>
<sequence length="208" mass="23562">MKVKWYISTLIITLIFLGVVSQKQTTMPNQEIVLHFTDVETTSDDVQYAIANLKEQLHILGVDNIYVKEGESGKLKITYYSTKDVASIKKVLSKEQNLEFTGLAKNQDQNKFPSKDSSVNYDLDVHEILKGHDSYSNTEGYALESKSENRSTFNSNLYLFKIEIEDKKKEEGVKEAYRVCRNIAIAINNIAYAIPEVRAGPSLSILKV</sequence>